<gene>
    <name evidence="1" type="ORF">LTR82_013989</name>
</gene>
<comment type="caution">
    <text evidence="1">The sequence shown here is derived from an EMBL/GenBank/DDBJ whole genome shotgun (WGS) entry which is preliminary data.</text>
</comment>
<evidence type="ECO:0000313" key="2">
    <source>
        <dbReference type="Proteomes" id="UP001168146"/>
    </source>
</evidence>
<proteinExistence type="predicted"/>
<dbReference type="Proteomes" id="UP001168146">
    <property type="component" value="Unassembled WGS sequence"/>
</dbReference>
<dbReference type="AlphaFoldDB" id="A0AAN6FD04"/>
<dbReference type="EMBL" id="JASUXU010000065">
    <property type="protein sequence ID" value="KAK0312357.1"/>
    <property type="molecule type" value="Genomic_DNA"/>
</dbReference>
<reference evidence="1" key="1">
    <citation type="submission" date="2021-12" db="EMBL/GenBank/DDBJ databases">
        <title>Black yeast isolated from Biological Soil Crust.</title>
        <authorList>
            <person name="Kurbessoian T."/>
        </authorList>
    </citation>
    <scope>NUCLEOTIDE SEQUENCE</scope>
    <source>
        <strain evidence="1">CCFEE 5208</strain>
    </source>
</reference>
<name>A0AAN6FD04_9PEZI</name>
<accession>A0AAN6FD04</accession>
<organism evidence="1 2">
    <name type="scientific">Friedmanniomyces endolithicus</name>
    <dbReference type="NCBI Taxonomy" id="329885"/>
    <lineage>
        <taxon>Eukaryota</taxon>
        <taxon>Fungi</taxon>
        <taxon>Dikarya</taxon>
        <taxon>Ascomycota</taxon>
        <taxon>Pezizomycotina</taxon>
        <taxon>Dothideomycetes</taxon>
        <taxon>Dothideomycetidae</taxon>
        <taxon>Mycosphaerellales</taxon>
        <taxon>Teratosphaeriaceae</taxon>
        <taxon>Friedmanniomyces</taxon>
    </lineage>
</organism>
<protein>
    <submittedName>
        <fullName evidence="1">Uncharacterized protein</fullName>
    </submittedName>
</protein>
<sequence>MYHQPNVSERTYLIHDRGDAHMSPPVEASVLVANPKFEILYRDLCANKLNENGTSKLDVKAQKERDALHEELNRIRLEDARREVIRASLEASAYRDDSLPADLRELVALAAAMLGSEVSDEDSNIVNAELESFNTHTTPIGTAISKRLNEDARTLRQLLRLGCHQSATSITQTIQHLQTSTSTFQAQLDRARLALAGNIEHFHTLHRQILETSIRILEQTIHGSVARSTKAKTEYLATVAEGMNKKVGLQHAQLMHQLYSPDVQEALRTQADTTRMESTTLRAKVRDVEGQLEEYRAAKGMQGIAKEYAEILKVSEEVKEEIARL</sequence>
<evidence type="ECO:0000313" key="1">
    <source>
        <dbReference type="EMBL" id="KAK0312357.1"/>
    </source>
</evidence>